<dbReference type="PANTHER" id="PTHR31485">
    <property type="entry name" value="PEPTIDYL SERINE ALPHA-GALACTOSYLTRANSFERASE"/>
    <property type="match status" value="1"/>
</dbReference>
<keyword evidence="5" id="KW-1133">Transmembrane helix</keyword>
<evidence type="ECO:0000256" key="5">
    <source>
        <dbReference type="ARBA" id="ARBA00022989"/>
    </source>
</evidence>
<keyword evidence="2" id="KW-0328">Glycosyltransferase</keyword>
<evidence type="ECO:0000256" key="1">
    <source>
        <dbReference type="ARBA" id="ARBA00004167"/>
    </source>
</evidence>
<evidence type="ECO:0000313" key="9">
    <source>
        <dbReference type="Proteomes" id="UP001151760"/>
    </source>
</evidence>
<evidence type="ECO:0000256" key="3">
    <source>
        <dbReference type="ARBA" id="ARBA00022679"/>
    </source>
</evidence>
<keyword evidence="9" id="KW-1185">Reference proteome</keyword>
<comment type="subcellular location">
    <subcellularLocation>
        <location evidence="1">Membrane</location>
        <topology evidence="1">Single-pass membrane protein</topology>
    </subcellularLocation>
</comment>
<accession>A0ABQ5A0V6</accession>
<protein>
    <recommendedName>
        <fullName evidence="7">Hydroxyproline O-arabinosyltransferase-like domain-containing protein</fullName>
    </recommendedName>
</protein>
<dbReference type="InterPro" id="IPR056508">
    <property type="entry name" value="HPAT-like"/>
</dbReference>
<evidence type="ECO:0000256" key="2">
    <source>
        <dbReference type="ARBA" id="ARBA00022676"/>
    </source>
</evidence>
<evidence type="ECO:0000256" key="4">
    <source>
        <dbReference type="ARBA" id="ARBA00022692"/>
    </source>
</evidence>
<evidence type="ECO:0000259" key="7">
    <source>
        <dbReference type="Pfam" id="PF23452"/>
    </source>
</evidence>
<evidence type="ECO:0000256" key="6">
    <source>
        <dbReference type="ARBA" id="ARBA00023136"/>
    </source>
</evidence>
<dbReference type="EMBL" id="BQNB010011751">
    <property type="protein sequence ID" value="GJS94688.1"/>
    <property type="molecule type" value="Genomic_DNA"/>
</dbReference>
<gene>
    <name evidence="8" type="ORF">Tco_0801656</name>
</gene>
<evidence type="ECO:0000313" key="8">
    <source>
        <dbReference type="EMBL" id="GJS94688.1"/>
    </source>
</evidence>
<comment type="caution">
    <text evidence="8">The sequence shown here is derived from an EMBL/GenBank/DDBJ whole genome shotgun (WGS) entry which is preliminary data.</text>
</comment>
<organism evidence="8 9">
    <name type="scientific">Tanacetum coccineum</name>
    <dbReference type="NCBI Taxonomy" id="301880"/>
    <lineage>
        <taxon>Eukaryota</taxon>
        <taxon>Viridiplantae</taxon>
        <taxon>Streptophyta</taxon>
        <taxon>Embryophyta</taxon>
        <taxon>Tracheophyta</taxon>
        <taxon>Spermatophyta</taxon>
        <taxon>Magnoliopsida</taxon>
        <taxon>eudicotyledons</taxon>
        <taxon>Gunneridae</taxon>
        <taxon>Pentapetalae</taxon>
        <taxon>asterids</taxon>
        <taxon>campanulids</taxon>
        <taxon>Asterales</taxon>
        <taxon>Asteraceae</taxon>
        <taxon>Asteroideae</taxon>
        <taxon>Anthemideae</taxon>
        <taxon>Anthemidinae</taxon>
        <taxon>Tanacetum</taxon>
    </lineage>
</organism>
<feature type="domain" description="Hydroxyproline O-arabinosyltransferase-like" evidence="7">
    <location>
        <begin position="33"/>
        <end position="116"/>
    </location>
</feature>
<keyword evidence="4" id="KW-0812">Transmembrane</keyword>
<dbReference type="Pfam" id="PF23452">
    <property type="entry name" value="HPAT"/>
    <property type="match status" value="1"/>
</dbReference>
<keyword evidence="3" id="KW-0808">Transferase</keyword>
<sequence>MPLKHIGKFDAADLFVAAVYGCGAEPYTIGNLPQIGPLRIPAGFPFFTLNLKQNETDTRFYYPNETEPDPIGNSPVIIRKDLLEKIAPIWMNVSLRMKDDPETDITFGWIVLNAYLWSTRNDSSSLAVNPSCIRSWLDLMSTTPRMAPFLSKKSAFIMALKKELADHVVGQ</sequence>
<dbReference type="PANTHER" id="PTHR31485:SF36">
    <property type="entry name" value="HYDROXYPROLINE O-ARABINOSYLTRANSFERASE 3"/>
    <property type="match status" value="1"/>
</dbReference>
<dbReference type="InterPro" id="IPR044845">
    <property type="entry name" value="HPAT/SRGT1-like"/>
</dbReference>
<dbReference type="Proteomes" id="UP001151760">
    <property type="component" value="Unassembled WGS sequence"/>
</dbReference>
<name>A0ABQ5A0V6_9ASTR</name>
<feature type="non-terminal residue" evidence="8">
    <location>
        <position position="171"/>
    </location>
</feature>
<keyword evidence="6" id="KW-0472">Membrane</keyword>
<reference evidence="8" key="2">
    <citation type="submission" date="2022-01" db="EMBL/GenBank/DDBJ databases">
        <authorList>
            <person name="Yamashiro T."/>
            <person name="Shiraishi A."/>
            <person name="Satake H."/>
            <person name="Nakayama K."/>
        </authorList>
    </citation>
    <scope>NUCLEOTIDE SEQUENCE</scope>
</reference>
<proteinExistence type="predicted"/>
<reference evidence="8" key="1">
    <citation type="journal article" date="2022" name="Int. J. Mol. Sci.">
        <title>Draft Genome of Tanacetum Coccineum: Genomic Comparison of Closely Related Tanacetum-Family Plants.</title>
        <authorList>
            <person name="Yamashiro T."/>
            <person name="Shiraishi A."/>
            <person name="Nakayama K."/>
            <person name="Satake H."/>
        </authorList>
    </citation>
    <scope>NUCLEOTIDE SEQUENCE</scope>
</reference>